<dbReference type="EMBL" id="QDKJ01000005">
    <property type="protein sequence ID" value="PWC13309.1"/>
    <property type="molecule type" value="Genomic_DNA"/>
</dbReference>
<dbReference type="OrthoDB" id="5609458at2"/>
<reference evidence="2 3" key="1">
    <citation type="submission" date="2018-04" db="EMBL/GenBank/DDBJ databases">
        <title>Brenneria corticis sp.nov.</title>
        <authorList>
            <person name="Li Y."/>
        </authorList>
    </citation>
    <scope>NUCLEOTIDE SEQUENCE [LARGE SCALE GENOMIC DNA]</scope>
    <source>
        <strain evidence="2 3">LMG 27715</strain>
    </source>
</reference>
<dbReference type="AlphaFoldDB" id="A0A2U1TVA2"/>
<evidence type="ECO:0000259" key="1">
    <source>
        <dbReference type="Pfam" id="PF12728"/>
    </source>
</evidence>
<gene>
    <name evidence="2" type="ORF">B4923_08840</name>
</gene>
<dbReference type="InterPro" id="IPR009061">
    <property type="entry name" value="DNA-bd_dom_put_sf"/>
</dbReference>
<sequence>MNVIETKTTKFTRPEAADYIGVSPRTLANWHSSGRVKIPFYKVGRKKTIYLKSDLDDYLASVRQCA</sequence>
<name>A0A2U1TVA2_9GAMM</name>
<organism evidence="2 3">
    <name type="scientific">Brenneria roseae subsp. americana</name>
    <dbReference type="NCBI Taxonomy" id="1508507"/>
    <lineage>
        <taxon>Bacteria</taxon>
        <taxon>Pseudomonadati</taxon>
        <taxon>Pseudomonadota</taxon>
        <taxon>Gammaproteobacteria</taxon>
        <taxon>Enterobacterales</taxon>
        <taxon>Pectobacteriaceae</taxon>
        <taxon>Brenneria</taxon>
    </lineage>
</organism>
<evidence type="ECO:0000313" key="2">
    <source>
        <dbReference type="EMBL" id="PWC13309.1"/>
    </source>
</evidence>
<dbReference type="GO" id="GO:0003677">
    <property type="term" value="F:DNA binding"/>
    <property type="evidence" value="ECO:0007669"/>
    <property type="project" value="UniProtKB-KW"/>
</dbReference>
<dbReference type="Pfam" id="PF12728">
    <property type="entry name" value="HTH_17"/>
    <property type="match status" value="1"/>
</dbReference>
<evidence type="ECO:0000313" key="3">
    <source>
        <dbReference type="Proteomes" id="UP000245138"/>
    </source>
</evidence>
<proteinExistence type="predicted"/>
<feature type="domain" description="Helix-turn-helix" evidence="1">
    <location>
        <begin position="12"/>
        <end position="61"/>
    </location>
</feature>
<dbReference type="InterPro" id="IPR041657">
    <property type="entry name" value="HTH_17"/>
</dbReference>
<keyword evidence="3" id="KW-1185">Reference proteome</keyword>
<dbReference type="Proteomes" id="UP000245138">
    <property type="component" value="Unassembled WGS sequence"/>
</dbReference>
<dbReference type="RefSeq" id="WP_109053972.1">
    <property type="nucleotide sequence ID" value="NZ_QDKJ01000005.1"/>
</dbReference>
<keyword evidence="2" id="KW-0238">DNA-binding</keyword>
<protein>
    <submittedName>
        <fullName evidence="2">DNA-binding protein</fullName>
    </submittedName>
</protein>
<accession>A0A2U1TVA2</accession>
<dbReference type="SUPFAM" id="SSF46955">
    <property type="entry name" value="Putative DNA-binding domain"/>
    <property type="match status" value="1"/>
</dbReference>
<comment type="caution">
    <text evidence="2">The sequence shown here is derived from an EMBL/GenBank/DDBJ whole genome shotgun (WGS) entry which is preliminary data.</text>
</comment>